<evidence type="ECO:0000313" key="7">
    <source>
        <dbReference type="EMBL" id="KAL3805646.1"/>
    </source>
</evidence>
<dbReference type="EC" id="5.2.1.8" evidence="2 5"/>
<proteinExistence type="predicted"/>
<dbReference type="PROSITE" id="PS50059">
    <property type="entry name" value="FKBP_PPIASE"/>
    <property type="match status" value="1"/>
</dbReference>
<keyword evidence="3 5" id="KW-0697">Rotamase</keyword>
<reference evidence="7 8" key="1">
    <citation type="journal article" date="2020" name="G3 (Bethesda)">
        <title>Improved Reference Genome for Cyclotella cryptica CCMP332, a Model for Cell Wall Morphogenesis, Salinity Adaptation, and Lipid Production in Diatoms (Bacillariophyta).</title>
        <authorList>
            <person name="Roberts W.R."/>
            <person name="Downey K.M."/>
            <person name="Ruck E.C."/>
            <person name="Traller J.C."/>
            <person name="Alverson A.J."/>
        </authorList>
    </citation>
    <scope>NUCLEOTIDE SEQUENCE [LARGE SCALE GENOMIC DNA]</scope>
    <source>
        <strain evidence="7 8">CCMP332</strain>
    </source>
</reference>
<evidence type="ECO:0000256" key="2">
    <source>
        <dbReference type="ARBA" id="ARBA00013194"/>
    </source>
</evidence>
<dbReference type="PANTHER" id="PTHR10516:SF443">
    <property type="entry name" value="FK506-BINDING PROTEIN 59-RELATED"/>
    <property type="match status" value="1"/>
</dbReference>
<dbReference type="InterPro" id="IPR046357">
    <property type="entry name" value="PPIase_dom_sf"/>
</dbReference>
<evidence type="ECO:0000256" key="3">
    <source>
        <dbReference type="ARBA" id="ARBA00023110"/>
    </source>
</evidence>
<comment type="catalytic activity">
    <reaction evidence="1 5">
        <text>[protein]-peptidylproline (omega=180) = [protein]-peptidylproline (omega=0)</text>
        <dbReference type="Rhea" id="RHEA:16237"/>
        <dbReference type="Rhea" id="RHEA-COMP:10747"/>
        <dbReference type="Rhea" id="RHEA-COMP:10748"/>
        <dbReference type="ChEBI" id="CHEBI:83833"/>
        <dbReference type="ChEBI" id="CHEBI:83834"/>
        <dbReference type="EC" id="5.2.1.8"/>
    </reaction>
</comment>
<dbReference type="GO" id="GO:0003755">
    <property type="term" value="F:peptidyl-prolyl cis-trans isomerase activity"/>
    <property type="evidence" value="ECO:0007669"/>
    <property type="project" value="UniProtKB-KW"/>
</dbReference>
<keyword evidence="8" id="KW-1185">Reference proteome</keyword>
<name>A0ABD3R4L9_9STRA</name>
<dbReference type="PANTHER" id="PTHR10516">
    <property type="entry name" value="PEPTIDYL-PROLYL CIS-TRANS ISOMERASE"/>
    <property type="match status" value="1"/>
</dbReference>
<dbReference type="Proteomes" id="UP001516023">
    <property type="component" value="Unassembled WGS sequence"/>
</dbReference>
<dbReference type="Pfam" id="PF00254">
    <property type="entry name" value="FKBP_C"/>
    <property type="match status" value="1"/>
</dbReference>
<keyword evidence="4 5" id="KW-0413">Isomerase</keyword>
<evidence type="ECO:0000259" key="6">
    <source>
        <dbReference type="PROSITE" id="PS50059"/>
    </source>
</evidence>
<dbReference type="InterPro" id="IPR001179">
    <property type="entry name" value="PPIase_FKBP_dom"/>
</dbReference>
<evidence type="ECO:0000256" key="1">
    <source>
        <dbReference type="ARBA" id="ARBA00000971"/>
    </source>
</evidence>
<comment type="caution">
    <text evidence="7">The sequence shown here is derived from an EMBL/GenBank/DDBJ whole genome shotgun (WGS) entry which is preliminary data.</text>
</comment>
<sequence length="222" mass="24117">MKVVPTSGMSTTSEIAMSLVDAPPQNSRDADLKCGTVDSSTAIFKVPSGDPATPGGNECPRCIMDSQSNAFFSRCRDLSLVDACYLVMDAEKVGTPLNGVTKIKTIYEPWSNKKPLDGQVCQINYILSLSDGTMVESSRERRKNVPFSFVLGSTDIVEGISMAVRTFGQGERSIVKIASELGYGYDGIPPLIPPNAELICDIELVDFSERQKLFDKPLMCTL</sequence>
<dbReference type="SUPFAM" id="SSF54534">
    <property type="entry name" value="FKBP-like"/>
    <property type="match status" value="1"/>
</dbReference>
<accession>A0ABD3R4L9</accession>
<protein>
    <recommendedName>
        <fullName evidence="2 5">peptidylprolyl isomerase</fullName>
        <ecNumber evidence="2 5">5.2.1.8</ecNumber>
    </recommendedName>
</protein>
<dbReference type="AlphaFoldDB" id="A0ABD3R4L9"/>
<feature type="domain" description="PPIase FKBP-type" evidence="6">
    <location>
        <begin position="118"/>
        <end position="208"/>
    </location>
</feature>
<dbReference type="Gene3D" id="3.10.50.40">
    <property type="match status" value="1"/>
</dbReference>
<evidence type="ECO:0000256" key="5">
    <source>
        <dbReference type="PROSITE-ProRule" id="PRU00277"/>
    </source>
</evidence>
<gene>
    <name evidence="7" type="ORF">HJC23_005890</name>
</gene>
<dbReference type="EMBL" id="JABMIG020000002">
    <property type="protein sequence ID" value="KAL3805646.1"/>
    <property type="molecule type" value="Genomic_DNA"/>
</dbReference>
<evidence type="ECO:0000256" key="4">
    <source>
        <dbReference type="ARBA" id="ARBA00023235"/>
    </source>
</evidence>
<dbReference type="InterPro" id="IPR050689">
    <property type="entry name" value="FKBP-type_PPIase"/>
</dbReference>
<evidence type="ECO:0000313" key="8">
    <source>
        <dbReference type="Proteomes" id="UP001516023"/>
    </source>
</evidence>
<organism evidence="7 8">
    <name type="scientific">Cyclotella cryptica</name>
    <dbReference type="NCBI Taxonomy" id="29204"/>
    <lineage>
        <taxon>Eukaryota</taxon>
        <taxon>Sar</taxon>
        <taxon>Stramenopiles</taxon>
        <taxon>Ochrophyta</taxon>
        <taxon>Bacillariophyta</taxon>
        <taxon>Coscinodiscophyceae</taxon>
        <taxon>Thalassiosirophycidae</taxon>
        <taxon>Stephanodiscales</taxon>
        <taxon>Stephanodiscaceae</taxon>
        <taxon>Cyclotella</taxon>
    </lineage>
</organism>